<sequence>MNGHLLSWNTVTGFAKMIVCSSVKACSNSVFRVSRLIFGETQNVCNPRASSSACFHIYSSPRTLYVDLNASSSPSVPACQASRGCCFSRGFAKNRRMLRSVTCNYSGGAVRPHKRHFTFSLGSKSTYVKLLLPRQGDSAKLKCNVGLPRFTRGGASGGLLLGLAVCCSNSKPVQAEAADDKGNKGNNDESADAKFAHGKRVYTDYSITGIPGDGRCLFRSVVHGACRQMGKPAPNESLQRELADELRELVADEFIKRREETEWFVEGDFDMYVRQMRKPHVWGGEPELFMASHVLKMPISVYMYDKDAGGLICIAEYGEEYGKDNPIRVLYHGFGHYDALQIPGLKGGKSRL</sequence>
<keyword evidence="3" id="KW-0963">Cytoplasm</keyword>
<keyword evidence="5" id="KW-1185">Reference proteome</keyword>
<dbReference type="OrthoDB" id="409956at2759"/>
<dbReference type="GO" id="GO:0004843">
    <property type="term" value="F:cysteine-type deubiquitinase activity"/>
    <property type="evidence" value="ECO:0007669"/>
    <property type="project" value="UniProtKB-UniRule"/>
</dbReference>
<dbReference type="InterPro" id="IPR003323">
    <property type="entry name" value="OTU_dom"/>
</dbReference>
<evidence type="ECO:0000313" key="5">
    <source>
        <dbReference type="Proteomes" id="UP000515151"/>
    </source>
</evidence>
<keyword evidence="3" id="KW-0788">Thiol protease</keyword>
<dbReference type="Pfam" id="PF02338">
    <property type="entry name" value="OTU"/>
    <property type="match status" value="1"/>
</dbReference>
<dbReference type="GO" id="GO:0036503">
    <property type="term" value="P:ERAD pathway"/>
    <property type="evidence" value="ECO:0007669"/>
    <property type="project" value="TreeGrafter"/>
</dbReference>
<organism evidence="5 6">
    <name type="scientific">Punica granatum</name>
    <name type="common">Pomegranate</name>
    <dbReference type="NCBI Taxonomy" id="22663"/>
    <lineage>
        <taxon>Eukaryota</taxon>
        <taxon>Viridiplantae</taxon>
        <taxon>Streptophyta</taxon>
        <taxon>Embryophyta</taxon>
        <taxon>Tracheophyta</taxon>
        <taxon>Spermatophyta</taxon>
        <taxon>Magnoliopsida</taxon>
        <taxon>eudicotyledons</taxon>
        <taxon>Gunneridae</taxon>
        <taxon>Pentapetalae</taxon>
        <taxon>rosids</taxon>
        <taxon>malvids</taxon>
        <taxon>Myrtales</taxon>
        <taxon>Lythraceae</taxon>
        <taxon>Punica</taxon>
    </lineage>
</organism>
<protein>
    <recommendedName>
        <fullName evidence="3">Ubiquitin thioesterase OTU</fullName>
        <ecNumber evidence="3">3.4.19.12</ecNumber>
    </recommendedName>
</protein>
<comment type="subcellular location">
    <subcellularLocation>
        <location evidence="3">Cytoplasm</location>
    </subcellularLocation>
</comment>
<feature type="domain" description="OTU" evidence="4">
    <location>
        <begin position="205"/>
        <end position="343"/>
    </location>
</feature>
<dbReference type="GO" id="GO:0005829">
    <property type="term" value="C:cytosol"/>
    <property type="evidence" value="ECO:0007669"/>
    <property type="project" value="TreeGrafter"/>
</dbReference>
<evidence type="ECO:0000256" key="3">
    <source>
        <dbReference type="RuleBase" id="RU367104"/>
    </source>
</evidence>
<evidence type="ECO:0000256" key="2">
    <source>
        <dbReference type="ARBA" id="ARBA00022801"/>
    </source>
</evidence>
<dbReference type="InterPro" id="IPR038765">
    <property type="entry name" value="Papain-like_cys_pep_sf"/>
</dbReference>
<dbReference type="Gene3D" id="3.90.70.80">
    <property type="match status" value="1"/>
</dbReference>
<accession>A0A6P8DG51</accession>
<gene>
    <name evidence="6 7" type="primary">LOC116207464</name>
</gene>
<dbReference type="PROSITE" id="PS50802">
    <property type="entry name" value="OTU"/>
    <property type="match status" value="1"/>
</dbReference>
<dbReference type="GO" id="GO:0016579">
    <property type="term" value="P:protein deubiquitination"/>
    <property type="evidence" value="ECO:0007669"/>
    <property type="project" value="TreeGrafter"/>
</dbReference>
<dbReference type="PANTHER" id="PTHR13312">
    <property type="entry name" value="HIV-INDUCED PROTEIN-7-LIKE PROTEASE"/>
    <property type="match status" value="1"/>
</dbReference>
<keyword evidence="2 3" id="KW-0378">Hydrolase</keyword>
<dbReference type="CDD" id="cd22760">
    <property type="entry name" value="OTU_plant_OTU4-like"/>
    <property type="match status" value="1"/>
</dbReference>
<evidence type="ECO:0000259" key="4">
    <source>
        <dbReference type="PROSITE" id="PS50802"/>
    </source>
</evidence>
<dbReference type="EC" id="3.4.19.12" evidence="3"/>
<dbReference type="FunFam" id="3.90.70.80:FF:000007">
    <property type="entry name" value="OTU domain-containing protein"/>
    <property type="match status" value="1"/>
</dbReference>
<comment type="catalytic activity">
    <reaction evidence="1 3">
        <text>Thiol-dependent hydrolysis of ester, thioester, amide, peptide and isopeptide bonds formed by the C-terminal Gly of ubiquitin (a 76-residue protein attached to proteins as an intracellular targeting signal).</text>
        <dbReference type="EC" id="3.4.19.12"/>
    </reaction>
</comment>
<keyword evidence="3" id="KW-0645">Protease</keyword>
<dbReference type="Proteomes" id="UP000515151">
    <property type="component" value="Chromosome 5"/>
</dbReference>
<evidence type="ECO:0000313" key="6">
    <source>
        <dbReference type="RefSeq" id="XP_031396277.1"/>
    </source>
</evidence>
<comment type="function">
    <text evidence="3">Hydrolase that can remove conjugated ubiquitin from proteins and may therefore play an important regulatory role at the level of protein turnover by preventing degradation.</text>
</comment>
<name>A0A6P8DG51_PUNGR</name>
<dbReference type="GO" id="GO:0030968">
    <property type="term" value="P:endoplasmic reticulum unfolded protein response"/>
    <property type="evidence" value="ECO:0007669"/>
    <property type="project" value="TreeGrafter"/>
</dbReference>
<dbReference type="RefSeq" id="XP_031396278.1">
    <property type="nucleotide sequence ID" value="XM_031540418.1"/>
</dbReference>
<reference evidence="6 7" key="2">
    <citation type="submission" date="2025-04" db="UniProtKB">
        <authorList>
            <consortium name="RefSeq"/>
        </authorList>
    </citation>
    <scope>IDENTIFICATION</scope>
    <source>
        <tissue evidence="6 7">Leaf</tissue>
    </source>
</reference>
<proteinExistence type="predicted"/>
<dbReference type="PANTHER" id="PTHR13312:SF6">
    <property type="entry name" value="UBIQUITIN THIOESTERASE OTU"/>
    <property type="match status" value="1"/>
</dbReference>
<keyword evidence="3" id="KW-0833">Ubl conjugation pathway</keyword>
<dbReference type="SUPFAM" id="SSF54001">
    <property type="entry name" value="Cysteine proteinases"/>
    <property type="match status" value="1"/>
</dbReference>
<evidence type="ECO:0000256" key="1">
    <source>
        <dbReference type="ARBA" id="ARBA00000707"/>
    </source>
</evidence>
<dbReference type="AlphaFoldDB" id="A0A6P8DG51"/>
<reference evidence="5" key="1">
    <citation type="journal article" date="2020" name="Plant Biotechnol. J.">
        <title>The pomegranate (Punica granatum L.) draft genome dissects genetic divergence between soft- and hard-seeded cultivars.</title>
        <authorList>
            <person name="Luo X."/>
            <person name="Li H."/>
            <person name="Wu Z."/>
            <person name="Yao W."/>
            <person name="Zhao P."/>
            <person name="Cao D."/>
            <person name="Yu H."/>
            <person name="Li K."/>
            <person name="Poudel K."/>
            <person name="Zhao D."/>
            <person name="Zhang F."/>
            <person name="Xia X."/>
            <person name="Chen L."/>
            <person name="Wang Q."/>
            <person name="Jing D."/>
            <person name="Cao S."/>
        </authorList>
    </citation>
    <scope>NUCLEOTIDE SEQUENCE [LARGE SCALE GENOMIC DNA]</scope>
</reference>
<dbReference type="GeneID" id="116207464"/>
<evidence type="ECO:0000313" key="7">
    <source>
        <dbReference type="RefSeq" id="XP_031396278.1"/>
    </source>
</evidence>
<dbReference type="InterPro" id="IPR047947">
    <property type="entry name" value="OTU4_OTU"/>
</dbReference>
<dbReference type="GO" id="GO:0005634">
    <property type="term" value="C:nucleus"/>
    <property type="evidence" value="ECO:0007669"/>
    <property type="project" value="TreeGrafter"/>
</dbReference>
<dbReference type="RefSeq" id="XP_031396277.1">
    <property type="nucleotide sequence ID" value="XM_031540417.1"/>
</dbReference>